<accession>A0A016UZX7</accession>
<dbReference type="AlphaFoldDB" id="A0A016UZX7"/>
<reference evidence="2" key="1">
    <citation type="journal article" date="2015" name="Nat. Genet.">
        <title>The genome and transcriptome of the zoonotic hookworm Ancylostoma ceylanicum identify infection-specific gene families.</title>
        <authorList>
            <person name="Schwarz E.M."/>
            <person name="Hu Y."/>
            <person name="Antoshechkin I."/>
            <person name="Miller M.M."/>
            <person name="Sternberg P.W."/>
            <person name="Aroian R.V."/>
        </authorList>
    </citation>
    <scope>NUCLEOTIDE SEQUENCE</scope>
    <source>
        <strain evidence="2">HY135</strain>
    </source>
</reference>
<sequence length="68" mass="7644">MQLRLSQDQRKRDATALLALESSPRQQTIPGFLGSFSIPLILHFKSDKQSKGNPMACYTATIPERVVR</sequence>
<protein>
    <submittedName>
        <fullName evidence="1">Uncharacterized protein</fullName>
    </submittedName>
</protein>
<comment type="caution">
    <text evidence="1">The sequence shown here is derived from an EMBL/GenBank/DDBJ whole genome shotgun (WGS) entry which is preliminary data.</text>
</comment>
<evidence type="ECO:0000313" key="2">
    <source>
        <dbReference type="Proteomes" id="UP000024635"/>
    </source>
</evidence>
<proteinExistence type="predicted"/>
<dbReference type="Proteomes" id="UP000024635">
    <property type="component" value="Unassembled WGS sequence"/>
</dbReference>
<name>A0A016UZX7_9BILA</name>
<dbReference type="EMBL" id="JARK01001357">
    <property type="protein sequence ID" value="EYC20745.1"/>
    <property type="molecule type" value="Genomic_DNA"/>
</dbReference>
<organism evidence="1 2">
    <name type="scientific">Ancylostoma ceylanicum</name>
    <dbReference type="NCBI Taxonomy" id="53326"/>
    <lineage>
        <taxon>Eukaryota</taxon>
        <taxon>Metazoa</taxon>
        <taxon>Ecdysozoa</taxon>
        <taxon>Nematoda</taxon>
        <taxon>Chromadorea</taxon>
        <taxon>Rhabditida</taxon>
        <taxon>Rhabditina</taxon>
        <taxon>Rhabditomorpha</taxon>
        <taxon>Strongyloidea</taxon>
        <taxon>Ancylostomatidae</taxon>
        <taxon>Ancylostomatinae</taxon>
        <taxon>Ancylostoma</taxon>
    </lineage>
</organism>
<keyword evidence="2" id="KW-1185">Reference proteome</keyword>
<evidence type="ECO:0000313" key="1">
    <source>
        <dbReference type="EMBL" id="EYC20745.1"/>
    </source>
</evidence>
<gene>
    <name evidence="1" type="primary">Acey_s0021.g400</name>
    <name evidence="1" type="ORF">Y032_0021g400</name>
</gene>